<accession>Q6LSP8</accession>
<proteinExistence type="predicted"/>
<dbReference type="EMBL" id="CR378667">
    <property type="protein sequence ID" value="CAG19678.1"/>
    <property type="molecule type" value="Genomic_DNA"/>
</dbReference>
<reference evidence="3" key="1">
    <citation type="journal article" date="2005" name="Science">
        <title>Life at depth: Photobacterium profundum genome sequence and expression analysis.</title>
        <authorList>
            <person name="Vezzi A."/>
            <person name="Campanaro S."/>
            <person name="D'Angelo M."/>
            <person name="Simonato F."/>
            <person name="Vitulo N."/>
            <person name="Lauro F.M."/>
            <person name="Cestaro A."/>
            <person name="Malacrida G."/>
            <person name="Simionati B."/>
            <person name="Cannata N."/>
            <person name="Romualdi C."/>
            <person name="Bartlett D.H."/>
            <person name="Valle G."/>
        </authorList>
    </citation>
    <scope>NUCLEOTIDE SEQUENCE [LARGE SCALE GENOMIC DNA]</scope>
    <source>
        <strain evidence="3">ATCC BAA-1253 / SS9</strain>
    </source>
</reference>
<sequence length="184" mass="20778">MNKNIQNNNNNNNNNNIKIKNKDVNIKNKDINNVNKNNNVVINNNRHNTVVVPSNRHRTYRNVVVVRPHGHTYYGNYYNDNDAWKWLAFTAITLKLLDNLNEQQEREHEAAQVKATTAPINEQINWSDGGASGSVTATREGTTTSGRYCREFQQKITVGGKNENAYGTACQNQDGSWEIVSTGS</sequence>
<dbReference type="STRING" id="298386.PBPRA1267"/>
<dbReference type="InterPro" id="IPR032635">
    <property type="entry name" value="Anti_2"/>
</dbReference>
<dbReference type="RefSeq" id="WP_011218008.1">
    <property type="nucleotide sequence ID" value="NC_006370.1"/>
</dbReference>
<protein>
    <submittedName>
        <fullName evidence="2">Hypothetical 17 kDa Surface antigen</fullName>
    </submittedName>
</protein>
<dbReference type="HOGENOM" id="CLU_1466930_0_0_6"/>
<dbReference type="eggNOG" id="COG4520">
    <property type="taxonomic scope" value="Bacteria"/>
</dbReference>
<dbReference type="AlphaFoldDB" id="Q6LSP8"/>
<gene>
    <name evidence="2" type="ordered locus">PBPRA1267</name>
</gene>
<organism evidence="2 3">
    <name type="scientific">Photobacterium profundum (strain SS9)</name>
    <dbReference type="NCBI Taxonomy" id="298386"/>
    <lineage>
        <taxon>Bacteria</taxon>
        <taxon>Pseudomonadati</taxon>
        <taxon>Pseudomonadota</taxon>
        <taxon>Gammaproteobacteria</taxon>
        <taxon>Vibrionales</taxon>
        <taxon>Vibrionaceae</taxon>
        <taxon>Photobacterium</taxon>
    </lineage>
</organism>
<dbReference type="Proteomes" id="UP000000593">
    <property type="component" value="Chromosome 1"/>
</dbReference>
<keyword evidence="3" id="KW-1185">Reference proteome</keyword>
<evidence type="ECO:0000259" key="1">
    <source>
        <dbReference type="Pfam" id="PF16998"/>
    </source>
</evidence>
<evidence type="ECO:0000313" key="3">
    <source>
        <dbReference type="Proteomes" id="UP000000593"/>
    </source>
</evidence>
<feature type="domain" description="Surface antigen" evidence="1">
    <location>
        <begin position="125"/>
        <end position="181"/>
    </location>
</feature>
<dbReference type="KEGG" id="ppr:PBPRA1267"/>
<dbReference type="Pfam" id="PF16998">
    <property type="entry name" value="17kDa_Anti_2"/>
    <property type="match status" value="1"/>
</dbReference>
<name>Q6LSP8_PHOPR</name>
<evidence type="ECO:0000313" key="2">
    <source>
        <dbReference type="EMBL" id="CAG19678.1"/>
    </source>
</evidence>